<dbReference type="AlphaFoldDB" id="A0AA39PFU6"/>
<accession>A0AA39PFU6</accession>
<evidence type="ECO:0000313" key="1">
    <source>
        <dbReference type="EMBL" id="KAK0483436.1"/>
    </source>
</evidence>
<keyword evidence="2" id="KW-1185">Reference proteome</keyword>
<dbReference type="GO" id="GO:0005763">
    <property type="term" value="C:mitochondrial small ribosomal subunit"/>
    <property type="evidence" value="ECO:0007669"/>
    <property type="project" value="TreeGrafter"/>
</dbReference>
<evidence type="ECO:0000313" key="2">
    <source>
        <dbReference type="Proteomes" id="UP001175227"/>
    </source>
</evidence>
<comment type="caution">
    <text evidence="1">The sequence shown here is derived from an EMBL/GenBank/DDBJ whole genome shotgun (WGS) entry which is preliminary data.</text>
</comment>
<reference evidence="1" key="1">
    <citation type="submission" date="2023-06" db="EMBL/GenBank/DDBJ databases">
        <authorList>
            <consortium name="Lawrence Berkeley National Laboratory"/>
            <person name="Ahrendt S."/>
            <person name="Sahu N."/>
            <person name="Indic B."/>
            <person name="Wong-Bajracharya J."/>
            <person name="Merenyi Z."/>
            <person name="Ke H.-M."/>
            <person name="Monk M."/>
            <person name="Kocsube S."/>
            <person name="Drula E."/>
            <person name="Lipzen A."/>
            <person name="Balint B."/>
            <person name="Henrissat B."/>
            <person name="Andreopoulos B."/>
            <person name="Martin F.M."/>
            <person name="Harder C.B."/>
            <person name="Rigling D."/>
            <person name="Ford K.L."/>
            <person name="Foster G.D."/>
            <person name="Pangilinan J."/>
            <person name="Papanicolaou A."/>
            <person name="Barry K."/>
            <person name="LaButti K."/>
            <person name="Viragh M."/>
            <person name="Koriabine M."/>
            <person name="Yan M."/>
            <person name="Riley R."/>
            <person name="Champramary S."/>
            <person name="Plett K.L."/>
            <person name="Tsai I.J."/>
            <person name="Slot J."/>
            <person name="Sipos G."/>
            <person name="Plett J."/>
            <person name="Nagy L.G."/>
            <person name="Grigoriev I.V."/>
        </authorList>
    </citation>
    <scope>NUCLEOTIDE SEQUENCE</scope>
    <source>
        <strain evidence="1">ICMP 16352</strain>
    </source>
</reference>
<sequence length="150" mass="16945">MSISVRSHDGVLKWLSYFILCMKIHGGGYSSLVNEGRQKSQYRYSNRTAPDRNPNLCFPPSSCDDIAKLNMGVHIRELKVRPRKRQMDGMCGVQLAAMLGCWAASKDIQSMGTCRAAAENLLHCMRVTPPKRQTHRPAINFHLARLGKRM</sequence>
<dbReference type="InterPro" id="IPR017264">
    <property type="entry name" value="Ribosomal_mS37_fun"/>
</dbReference>
<name>A0AA39PFU6_9AGAR</name>
<dbReference type="Proteomes" id="UP001175227">
    <property type="component" value="Unassembled WGS sequence"/>
</dbReference>
<dbReference type="GO" id="GO:0003735">
    <property type="term" value="F:structural constituent of ribosome"/>
    <property type="evidence" value="ECO:0007669"/>
    <property type="project" value="InterPro"/>
</dbReference>
<dbReference type="PANTHER" id="PTHR28066:SF1">
    <property type="entry name" value="SMALL RIBOSOMAL SUBUNIT PROTEIN MS37"/>
    <property type="match status" value="1"/>
</dbReference>
<dbReference type="EMBL" id="JAUEPR010000006">
    <property type="protein sequence ID" value="KAK0483436.1"/>
    <property type="molecule type" value="Genomic_DNA"/>
</dbReference>
<proteinExistence type="predicted"/>
<dbReference type="PANTHER" id="PTHR28066">
    <property type="entry name" value="37S RIBOSOMAL PROTEIN MRP10, MITOCHONDRIAL"/>
    <property type="match status" value="1"/>
</dbReference>
<evidence type="ECO:0008006" key="3">
    <source>
        <dbReference type="Google" id="ProtNLM"/>
    </source>
</evidence>
<protein>
    <recommendedName>
        <fullName evidence="3">37S ribosomal protein mrp10, mitochondrial</fullName>
    </recommendedName>
</protein>
<gene>
    <name evidence="1" type="ORF">IW261DRAFT_950767</name>
</gene>
<organism evidence="1 2">
    <name type="scientific">Armillaria novae-zelandiae</name>
    <dbReference type="NCBI Taxonomy" id="153914"/>
    <lineage>
        <taxon>Eukaryota</taxon>
        <taxon>Fungi</taxon>
        <taxon>Dikarya</taxon>
        <taxon>Basidiomycota</taxon>
        <taxon>Agaricomycotina</taxon>
        <taxon>Agaricomycetes</taxon>
        <taxon>Agaricomycetidae</taxon>
        <taxon>Agaricales</taxon>
        <taxon>Marasmiineae</taxon>
        <taxon>Physalacriaceae</taxon>
        <taxon>Armillaria</taxon>
    </lineage>
</organism>
<dbReference type="GO" id="GO:0032543">
    <property type="term" value="P:mitochondrial translation"/>
    <property type="evidence" value="ECO:0007669"/>
    <property type="project" value="InterPro"/>
</dbReference>